<dbReference type="AlphaFoldDB" id="T0DTH7"/>
<dbReference type="STRING" id="1356854.N007_02290"/>
<evidence type="ECO:0000313" key="9">
    <source>
        <dbReference type="Proteomes" id="UP000829401"/>
    </source>
</evidence>
<dbReference type="PANTHER" id="PTHR34582:SF6">
    <property type="entry name" value="UPF0702 TRANSMEMBRANE PROTEIN YCAP"/>
    <property type="match status" value="1"/>
</dbReference>
<organism evidence="8 9">
    <name type="scientific">Alicyclobacillus acidoterrestris (strain ATCC 49025 / DSM 3922 / CIP 106132 / NCIMB 13137 / GD3B)</name>
    <dbReference type="NCBI Taxonomy" id="1356854"/>
    <lineage>
        <taxon>Bacteria</taxon>
        <taxon>Bacillati</taxon>
        <taxon>Bacillota</taxon>
        <taxon>Bacilli</taxon>
        <taxon>Bacillales</taxon>
        <taxon>Alicyclobacillaceae</taxon>
        <taxon>Alicyclobacillus</taxon>
    </lineage>
</organism>
<accession>A0A9E6ZEH3</accession>
<dbReference type="Gene3D" id="3.30.240.20">
    <property type="entry name" value="bsu07140 like domains"/>
    <property type="match status" value="2"/>
</dbReference>
<evidence type="ECO:0000256" key="5">
    <source>
        <dbReference type="ARBA" id="ARBA00022989"/>
    </source>
</evidence>
<dbReference type="eggNOG" id="COG2323">
    <property type="taxonomic scope" value="Bacteria"/>
</dbReference>
<comment type="subcellular location">
    <subcellularLocation>
        <location evidence="1">Cell membrane</location>
        <topology evidence="1">Multi-pass membrane protein</topology>
    </subcellularLocation>
</comment>
<accession>T0DTH7</accession>
<protein>
    <submittedName>
        <fullName evidence="8">DUF421 domain-containing protein</fullName>
    </submittedName>
</protein>
<evidence type="ECO:0000256" key="4">
    <source>
        <dbReference type="ARBA" id="ARBA00022692"/>
    </source>
</evidence>
<name>T0DTH7_ALIAG</name>
<sequence>MPHIPDWQFPIRVLVLYLVVMISLRIMGKREIGQLSVFDFVVSVMIAELSTLPMEDTEVPLYKSFIAIGSLVLFQIVVAFIQIKSHRFRHFVDGEPSVLIEHGQVKDREMRRMRYSVHDLLTQLREKGVSNIADVEFAILETSGQLSVFPKADVRPLTARDVGQPVQSESIPLPLVIDGVLVPKTLGILGRDKEWLKSELKRRGYAMSDVFYASIDTQGQIWIDERDAKDKKQRDKPSDKH</sequence>
<evidence type="ECO:0000256" key="1">
    <source>
        <dbReference type="ARBA" id="ARBA00004651"/>
    </source>
</evidence>
<evidence type="ECO:0000256" key="6">
    <source>
        <dbReference type="ARBA" id="ARBA00023136"/>
    </source>
</evidence>
<evidence type="ECO:0000313" key="8">
    <source>
        <dbReference type="EMBL" id="UNO48177.1"/>
    </source>
</evidence>
<evidence type="ECO:0000259" key="7">
    <source>
        <dbReference type="Pfam" id="PF04239"/>
    </source>
</evidence>
<comment type="similarity">
    <text evidence="2">Belongs to the UPF0702 family.</text>
</comment>
<keyword evidence="5" id="KW-1133">Transmembrane helix</keyword>
<evidence type="ECO:0000256" key="2">
    <source>
        <dbReference type="ARBA" id="ARBA00006448"/>
    </source>
</evidence>
<keyword evidence="3" id="KW-1003">Cell membrane</keyword>
<keyword evidence="4" id="KW-0812">Transmembrane</keyword>
<dbReference type="Proteomes" id="UP000829401">
    <property type="component" value="Chromosome"/>
</dbReference>
<keyword evidence="6" id="KW-0472">Membrane</keyword>
<dbReference type="RefSeq" id="WP_021295048.1">
    <property type="nucleotide sequence ID" value="NZ_AURB01000035.1"/>
</dbReference>
<dbReference type="GO" id="GO:0005886">
    <property type="term" value="C:plasma membrane"/>
    <property type="evidence" value="ECO:0007669"/>
    <property type="project" value="UniProtKB-SubCell"/>
</dbReference>
<keyword evidence="9" id="KW-1185">Reference proteome</keyword>
<dbReference type="InterPro" id="IPR023090">
    <property type="entry name" value="UPF0702_alpha/beta_dom_sf"/>
</dbReference>
<feature type="domain" description="YetF C-terminal" evidence="7">
    <location>
        <begin position="84"/>
        <end position="215"/>
    </location>
</feature>
<evidence type="ECO:0000256" key="3">
    <source>
        <dbReference type="ARBA" id="ARBA00022475"/>
    </source>
</evidence>
<dbReference type="KEGG" id="aaco:K1I37_16055"/>
<gene>
    <name evidence="8" type="ORF">K1I37_16055</name>
</gene>
<reference evidence="9" key="1">
    <citation type="journal article" date="2022" name="G3 (Bethesda)">
        <title>Unveiling the complete genome sequence of Alicyclobacillus acidoterrestris DSM 3922T, a taint-producing strain.</title>
        <authorList>
            <person name="Leonardo I.C."/>
            <person name="Barreto Crespo M.T."/>
            <person name="Gaspar F.B."/>
        </authorList>
    </citation>
    <scope>NUCLEOTIDE SEQUENCE [LARGE SCALE GENOMIC DNA]</scope>
    <source>
        <strain evidence="9">DSM 3922</strain>
    </source>
</reference>
<proteinExistence type="inferred from homology"/>
<dbReference type="InterPro" id="IPR007353">
    <property type="entry name" value="DUF421"/>
</dbReference>
<dbReference type="Pfam" id="PF04239">
    <property type="entry name" value="DUF421"/>
    <property type="match status" value="1"/>
</dbReference>
<dbReference type="EMBL" id="CP080467">
    <property type="protein sequence ID" value="UNO48177.1"/>
    <property type="molecule type" value="Genomic_DNA"/>
</dbReference>
<dbReference type="PANTHER" id="PTHR34582">
    <property type="entry name" value="UPF0702 TRANSMEMBRANE PROTEIN YCAP"/>
    <property type="match status" value="1"/>
</dbReference>